<dbReference type="AlphaFoldDB" id="A0A1M6LGW1"/>
<feature type="domain" description="GerMN" evidence="3">
    <location>
        <begin position="98"/>
        <end position="187"/>
    </location>
</feature>
<gene>
    <name evidence="4" type="ORF">SAMN02745248_00752</name>
</gene>
<feature type="region of interest" description="Disordered" evidence="1">
    <location>
        <begin position="28"/>
        <end position="74"/>
    </location>
</feature>
<dbReference type="Pfam" id="PF10646">
    <property type="entry name" value="Germane"/>
    <property type="match status" value="1"/>
</dbReference>
<proteinExistence type="predicted"/>
<sequence length="205" mass="22245">MKMKKIINYVLICLMALSLVACTKNVTTNPGDESSKINENNISKDNNSKDNTQSGDNNGGQGDTQSSKDDKDNFNLYFGDSEAEHLVAEVRKIENADAKKVLEELILGPTEKDIYMVIDKTVKVNSVTIKDKVANVDFDNSILGKVSGSAGETMALYGISNTLILNTQLGIEKVTFSVNKDPMDTLGGHIILDKPVGSNTSIIKK</sequence>
<feature type="signal peptide" evidence="2">
    <location>
        <begin position="1"/>
        <end position="23"/>
    </location>
</feature>
<evidence type="ECO:0000256" key="2">
    <source>
        <dbReference type="SAM" id="SignalP"/>
    </source>
</evidence>
<evidence type="ECO:0000313" key="5">
    <source>
        <dbReference type="Proteomes" id="UP000183952"/>
    </source>
</evidence>
<protein>
    <submittedName>
        <fullName evidence="4">Sporulation and spore germination</fullName>
    </submittedName>
</protein>
<organism evidence="4 5">
    <name type="scientific">Hathewaya proteolytica DSM 3090</name>
    <dbReference type="NCBI Taxonomy" id="1121331"/>
    <lineage>
        <taxon>Bacteria</taxon>
        <taxon>Bacillati</taxon>
        <taxon>Bacillota</taxon>
        <taxon>Clostridia</taxon>
        <taxon>Eubacteriales</taxon>
        <taxon>Clostridiaceae</taxon>
        <taxon>Hathewaya</taxon>
    </lineage>
</organism>
<reference evidence="4 5" key="1">
    <citation type="submission" date="2016-11" db="EMBL/GenBank/DDBJ databases">
        <authorList>
            <person name="Jaros S."/>
            <person name="Januszkiewicz K."/>
            <person name="Wedrychowicz H."/>
        </authorList>
    </citation>
    <scope>NUCLEOTIDE SEQUENCE [LARGE SCALE GENOMIC DNA]</scope>
    <source>
        <strain evidence="4 5">DSM 3090</strain>
    </source>
</reference>
<evidence type="ECO:0000259" key="3">
    <source>
        <dbReference type="SMART" id="SM00909"/>
    </source>
</evidence>
<dbReference type="RefSeq" id="WP_072902498.1">
    <property type="nucleotide sequence ID" value="NZ_FRAD01000005.1"/>
</dbReference>
<dbReference type="InterPro" id="IPR019606">
    <property type="entry name" value="GerMN"/>
</dbReference>
<dbReference type="STRING" id="1121331.SAMN02745248_00752"/>
<dbReference type="EMBL" id="FRAD01000005">
    <property type="protein sequence ID" value="SHJ70368.1"/>
    <property type="molecule type" value="Genomic_DNA"/>
</dbReference>
<dbReference type="PROSITE" id="PS51257">
    <property type="entry name" value="PROKAR_LIPOPROTEIN"/>
    <property type="match status" value="1"/>
</dbReference>
<dbReference type="Proteomes" id="UP000183952">
    <property type="component" value="Unassembled WGS sequence"/>
</dbReference>
<feature type="chain" id="PRO_5039494480" evidence="2">
    <location>
        <begin position="24"/>
        <end position="205"/>
    </location>
</feature>
<keyword evidence="5" id="KW-1185">Reference proteome</keyword>
<evidence type="ECO:0000256" key="1">
    <source>
        <dbReference type="SAM" id="MobiDB-lite"/>
    </source>
</evidence>
<accession>A0A1M6LGW1</accession>
<dbReference type="SMART" id="SM00909">
    <property type="entry name" value="Germane"/>
    <property type="match status" value="1"/>
</dbReference>
<keyword evidence="2" id="KW-0732">Signal</keyword>
<evidence type="ECO:0000313" key="4">
    <source>
        <dbReference type="EMBL" id="SHJ70368.1"/>
    </source>
</evidence>
<name>A0A1M6LGW1_9CLOT</name>
<feature type="compositionally biased region" description="Low complexity" evidence="1">
    <location>
        <begin position="37"/>
        <end position="51"/>
    </location>
</feature>